<feature type="compositionally biased region" description="Basic residues" evidence="1">
    <location>
        <begin position="45"/>
        <end position="62"/>
    </location>
</feature>
<protein>
    <submittedName>
        <fullName evidence="2">Uncharacterized protein</fullName>
    </submittedName>
</protein>
<evidence type="ECO:0000313" key="3">
    <source>
        <dbReference type="Proteomes" id="UP000053024"/>
    </source>
</evidence>
<feature type="compositionally biased region" description="Basic residues" evidence="1">
    <location>
        <begin position="121"/>
        <end position="132"/>
    </location>
</feature>
<evidence type="ECO:0000256" key="1">
    <source>
        <dbReference type="SAM" id="MobiDB-lite"/>
    </source>
</evidence>
<proteinExistence type="predicted"/>
<organism evidence="2 3">
    <name type="scientific">Streptomyces bungoensis</name>
    <dbReference type="NCBI Taxonomy" id="285568"/>
    <lineage>
        <taxon>Bacteria</taxon>
        <taxon>Bacillati</taxon>
        <taxon>Actinomycetota</taxon>
        <taxon>Actinomycetes</taxon>
        <taxon>Kitasatosporales</taxon>
        <taxon>Streptomycetaceae</taxon>
        <taxon>Streptomyces</taxon>
    </lineage>
</organism>
<feature type="compositionally biased region" description="Low complexity" evidence="1">
    <location>
        <begin position="16"/>
        <end position="26"/>
    </location>
</feature>
<dbReference type="STRING" id="285568.AQJ66_27910"/>
<dbReference type="EMBL" id="LMWX01000051">
    <property type="protein sequence ID" value="KUN79784.1"/>
    <property type="molecule type" value="Genomic_DNA"/>
</dbReference>
<reference evidence="2 3" key="1">
    <citation type="submission" date="2015-10" db="EMBL/GenBank/DDBJ databases">
        <title>Draft genome sequence of Streptomyces bungoensis DSM 41781, type strain for the species Streptomyces bungoensis.</title>
        <authorList>
            <person name="Ruckert C."/>
            <person name="Winkler A."/>
            <person name="Kalinowski J."/>
            <person name="Kampfer P."/>
            <person name="Glaeser S."/>
        </authorList>
    </citation>
    <scope>NUCLEOTIDE SEQUENCE [LARGE SCALE GENOMIC DNA]</scope>
    <source>
        <strain evidence="2 3">DSM 41781</strain>
    </source>
</reference>
<comment type="caution">
    <text evidence="2">The sequence shown here is derived from an EMBL/GenBank/DDBJ whole genome shotgun (WGS) entry which is preliminary data.</text>
</comment>
<gene>
    <name evidence="2" type="ORF">AQJ66_27910</name>
</gene>
<feature type="region of interest" description="Disordered" evidence="1">
    <location>
        <begin position="81"/>
        <end position="244"/>
    </location>
</feature>
<name>A0A124I278_9ACTN</name>
<feature type="compositionally biased region" description="Basic and acidic residues" evidence="1">
    <location>
        <begin position="94"/>
        <end position="105"/>
    </location>
</feature>
<dbReference type="Proteomes" id="UP000053024">
    <property type="component" value="Unassembled WGS sequence"/>
</dbReference>
<accession>A0A124I278</accession>
<feature type="compositionally biased region" description="Low complexity" evidence="1">
    <location>
        <begin position="155"/>
        <end position="243"/>
    </location>
</feature>
<evidence type="ECO:0000313" key="2">
    <source>
        <dbReference type="EMBL" id="KUN79784.1"/>
    </source>
</evidence>
<feature type="region of interest" description="Disordered" evidence="1">
    <location>
        <begin position="1"/>
        <end position="63"/>
    </location>
</feature>
<keyword evidence="3" id="KW-1185">Reference proteome</keyword>
<dbReference type="AlphaFoldDB" id="A0A124I278"/>
<sequence>MGIATAEDSWYDDAPAEAAATAADGAPRFQPSGDVDGAPPAPRGRAARRRQLARWKKNKRRAAVATAVALVGGGLTLASMDRQSGDRAQAAAAPDDHSMGARDGEASADTGPATPESGTHRSSHGTAPRHARQPASAGSGRQSLAAAPHTASPNTRTDAAATAPLPARTPATRQGAAPASGSTNTGGTASGGNDTAGSGTSAQQPADPAPAPSTGTGSDTGTPTTTSPSTSTTSPSSDPTSPSHLCLLVVCLG</sequence>